<protein>
    <submittedName>
        <fullName evidence="2">Uncharacterized protein</fullName>
    </submittedName>
</protein>
<feature type="region of interest" description="Disordered" evidence="1">
    <location>
        <begin position="192"/>
        <end position="212"/>
    </location>
</feature>
<feature type="compositionally biased region" description="Basic residues" evidence="1">
    <location>
        <begin position="392"/>
        <end position="401"/>
    </location>
</feature>
<name>A0A8H7DE81_9AGAR</name>
<evidence type="ECO:0000313" key="2">
    <source>
        <dbReference type="EMBL" id="KAF7368908.1"/>
    </source>
</evidence>
<dbReference type="AlphaFoldDB" id="A0A8H7DE81"/>
<feature type="region of interest" description="Disordered" evidence="1">
    <location>
        <begin position="324"/>
        <end position="401"/>
    </location>
</feature>
<accession>A0A8H7DE81</accession>
<proteinExistence type="predicted"/>
<feature type="compositionally biased region" description="Low complexity" evidence="1">
    <location>
        <begin position="201"/>
        <end position="212"/>
    </location>
</feature>
<evidence type="ECO:0000313" key="3">
    <source>
        <dbReference type="Proteomes" id="UP000620124"/>
    </source>
</evidence>
<sequence length="421" mass="45732">MTTVENLFLKYAAESTLALFQGSYPPKALDTIGATTKRQLSDFKAEGERAYHLFLTDMLRTCIGESISTPNLVTTLRHYFIGFDFMSHIETVLSAPALKLDNTFHSIIGILPTRERASWLADLFRPIADGLYRLALEMITGNTQDPDVLRAMIRHNAHKRQRSDASRNPAVPPGSTFEWEFRTAEVVAIMQEPSEDEDMTSTSDNSFGSSGSDGDSLPIFSFQNFWTAPIAVPSASSPASEIEDGELVEEPTDLPALLRGLPAIPEEAEPANPPAGRMSTAVPKVLVSIANADPVKPDSTGITDEKKVVDPPAVVLPVANALEDGEAHARSPTPAARGTVSRLPPPTTPPSASKVSLLPIAGAPSDPPRTPGHSSPRARMLEKSENTPPTRKVAHQGRRFHPYQRPSSPLVFFFLIFYNSS</sequence>
<evidence type="ECO:0000256" key="1">
    <source>
        <dbReference type="SAM" id="MobiDB-lite"/>
    </source>
</evidence>
<dbReference type="EMBL" id="JACAZI010000002">
    <property type="protein sequence ID" value="KAF7368908.1"/>
    <property type="molecule type" value="Genomic_DNA"/>
</dbReference>
<dbReference type="Proteomes" id="UP000620124">
    <property type="component" value="Unassembled WGS sequence"/>
</dbReference>
<reference evidence="2" key="1">
    <citation type="submission" date="2020-05" db="EMBL/GenBank/DDBJ databases">
        <title>Mycena genomes resolve the evolution of fungal bioluminescence.</title>
        <authorList>
            <person name="Tsai I.J."/>
        </authorList>
    </citation>
    <scope>NUCLEOTIDE SEQUENCE</scope>
    <source>
        <strain evidence="2">CCC161011</strain>
    </source>
</reference>
<keyword evidence="3" id="KW-1185">Reference proteome</keyword>
<gene>
    <name evidence="2" type="ORF">MVEN_00216800</name>
</gene>
<organism evidence="2 3">
    <name type="scientific">Mycena venus</name>
    <dbReference type="NCBI Taxonomy" id="2733690"/>
    <lineage>
        <taxon>Eukaryota</taxon>
        <taxon>Fungi</taxon>
        <taxon>Dikarya</taxon>
        <taxon>Basidiomycota</taxon>
        <taxon>Agaricomycotina</taxon>
        <taxon>Agaricomycetes</taxon>
        <taxon>Agaricomycetidae</taxon>
        <taxon>Agaricales</taxon>
        <taxon>Marasmiineae</taxon>
        <taxon>Mycenaceae</taxon>
        <taxon>Mycena</taxon>
    </lineage>
</organism>
<comment type="caution">
    <text evidence="2">The sequence shown here is derived from an EMBL/GenBank/DDBJ whole genome shotgun (WGS) entry which is preliminary data.</text>
</comment>